<evidence type="ECO:0000313" key="1">
    <source>
        <dbReference type="EMBL" id="BAP00929.1"/>
    </source>
</evidence>
<reference evidence="1" key="1">
    <citation type="journal article" date="2014" name="Appl. Environ. Microbiol.">
        <title>Molecular Epidemiology of Cases of Mycoplasma californicum Infection in Japan.</title>
        <authorList>
            <person name="Hata E."/>
            <person name="Suzuki K."/>
            <person name="Hanyu H."/>
            <person name="Itoh M."/>
            <person name="Higuchi H."/>
            <person name="Kobayashi H."/>
        </authorList>
    </citation>
    <scope>NUCLEOTIDE SEQUENCE</scope>
    <source>
        <strain evidence="1">HAZ160_1</strain>
    </source>
</reference>
<dbReference type="SUPFAM" id="SSF47781">
    <property type="entry name" value="RuvA domain 2-like"/>
    <property type="match status" value="1"/>
</dbReference>
<dbReference type="EMBL" id="AP013353">
    <property type="protein sequence ID" value="BAP00929.1"/>
    <property type="molecule type" value="Genomic_DNA"/>
</dbReference>
<reference evidence="1" key="3">
    <citation type="journal article" date="2019" name="Vet. Microbiol.">
        <title>Mutations associated with change of susceptibility to lincosamides and/or macrolides in field and laboratory-derived Mycoplasma californicum strains in Japan, and development of a rapid detection method for these mutations.</title>
        <authorList>
            <person name="Hata E."/>
            <person name="Nagai K."/>
            <person name="Murakami K."/>
        </authorList>
    </citation>
    <scope>NUCLEOTIDE SEQUENCE</scope>
    <source>
        <strain evidence="1">HAZ160_1</strain>
    </source>
</reference>
<dbReference type="KEGG" id="mcm:MCAL160_0257"/>
<accession>A0AAT9F7R1</accession>
<dbReference type="AlphaFoldDB" id="A0AAT9F7R1"/>
<evidence type="ECO:0008006" key="2">
    <source>
        <dbReference type="Google" id="ProtNLM"/>
    </source>
</evidence>
<dbReference type="InterPro" id="IPR010994">
    <property type="entry name" value="RuvA_2-like"/>
</dbReference>
<dbReference type="Gene3D" id="1.10.150.320">
    <property type="entry name" value="Photosystem II 12 kDa extrinsic protein"/>
    <property type="match status" value="1"/>
</dbReference>
<proteinExistence type="predicted"/>
<organism evidence="1">
    <name type="scientific">Mycoplasmopsis californica HAZ160_1</name>
    <dbReference type="NCBI Taxonomy" id="1397850"/>
    <lineage>
        <taxon>Bacteria</taxon>
        <taxon>Bacillati</taxon>
        <taxon>Mycoplasmatota</taxon>
        <taxon>Mycoplasmoidales</taxon>
        <taxon>Metamycoplasmataceae</taxon>
        <taxon>Mycoplasmopsis</taxon>
    </lineage>
</organism>
<gene>
    <name evidence="1" type="ORF">MCAL160_0257</name>
</gene>
<name>A0AAT9F7R1_9BACT</name>
<reference evidence="1" key="4">
    <citation type="submission" date="2024-06" db="EMBL/GenBank/DDBJ databases">
        <authorList>
            <consortium name="Mycoplasma californicum genome sequencing consortium"/>
            <person name="Hata E."/>
            <person name="Tanaka K."/>
            <person name="Tamamura Y."/>
        </authorList>
    </citation>
    <scope>NUCLEOTIDE SEQUENCE</scope>
    <source>
        <strain evidence="1">HAZ160_1</strain>
    </source>
</reference>
<sequence>MMRKKLWILGTVSAVGFFGLALSLTFDQKQTYIQKQIEQNELKEKSKTSRLNKKIITNQELKVNKVEDIVGSIKTNKPPNKKMIKTTNFNEKEEKNKISWKEIKSTKQLISLGISRSVATKLVKYRKSNHETSWENIGKIKGIGAKTIEKLKIFLIL</sequence>
<dbReference type="Pfam" id="PF12836">
    <property type="entry name" value="HHH_3"/>
    <property type="match status" value="1"/>
</dbReference>
<protein>
    <recommendedName>
        <fullName evidence="2">Helix-hairpin-helix domain-containing protein</fullName>
    </recommendedName>
</protein>
<reference evidence="1" key="2">
    <citation type="journal article" date="2014" name="Genome Announc.">
        <title>Complete Genome Sequence of Mycoplasma californicum Strain HAZ160_1 from Bovine Mastitic Milk in Japan.</title>
        <authorList>
            <person name="Hata E."/>
            <person name="Murakami K."/>
        </authorList>
    </citation>
    <scope>NUCLEOTIDE SEQUENCE</scope>
    <source>
        <strain evidence="1">HAZ160_1</strain>
    </source>
</reference>